<comment type="caution">
    <text evidence="2">The sequence shown here is derived from an EMBL/GenBank/DDBJ whole genome shotgun (WGS) entry which is preliminary data.</text>
</comment>
<proteinExistence type="predicted"/>
<keyword evidence="1" id="KW-0812">Transmembrane</keyword>
<gene>
    <name evidence="2" type="ORF">NEISICOT_02917</name>
</gene>
<name>C6M8P4_NEISI</name>
<keyword evidence="1" id="KW-0472">Membrane</keyword>
<dbReference type="Proteomes" id="UP000005365">
    <property type="component" value="Unassembled WGS sequence"/>
</dbReference>
<evidence type="ECO:0000313" key="3">
    <source>
        <dbReference type="Proteomes" id="UP000005365"/>
    </source>
</evidence>
<dbReference type="RefSeq" id="WP_003760669.1">
    <property type="nucleotide sequence ID" value="NZ_ACKO02000022.1"/>
</dbReference>
<dbReference type="AlphaFoldDB" id="C6M8P4"/>
<accession>C6M8P4</accession>
<dbReference type="EMBL" id="ACKO02000022">
    <property type="protein sequence ID" value="EET43335.1"/>
    <property type="molecule type" value="Genomic_DNA"/>
</dbReference>
<keyword evidence="3" id="KW-1185">Reference proteome</keyword>
<keyword evidence="1" id="KW-1133">Transmembrane helix</keyword>
<evidence type="ECO:0000313" key="2">
    <source>
        <dbReference type="EMBL" id="EET43335.1"/>
    </source>
</evidence>
<organism evidence="2 3">
    <name type="scientific">Neisseria sicca ATCC 29256</name>
    <dbReference type="NCBI Taxonomy" id="547045"/>
    <lineage>
        <taxon>Bacteria</taxon>
        <taxon>Pseudomonadati</taxon>
        <taxon>Pseudomonadota</taxon>
        <taxon>Betaproteobacteria</taxon>
        <taxon>Neisseriales</taxon>
        <taxon>Neisseriaceae</taxon>
        <taxon>Neisseria</taxon>
    </lineage>
</organism>
<reference evidence="2" key="1">
    <citation type="submission" date="2009-07" db="EMBL/GenBank/DDBJ databases">
        <authorList>
            <person name="Weinstock G."/>
            <person name="Sodergren E."/>
            <person name="Clifton S."/>
            <person name="Fulton L."/>
            <person name="Fulton B."/>
            <person name="Courtney L."/>
            <person name="Fronick C."/>
            <person name="Harrison M."/>
            <person name="Strong C."/>
            <person name="Farmer C."/>
            <person name="Delahaunty K."/>
            <person name="Markovic C."/>
            <person name="Hall O."/>
            <person name="Minx P."/>
            <person name="Tomlinson C."/>
            <person name="Mitreva M."/>
            <person name="Nelson J."/>
            <person name="Hou S."/>
            <person name="Wollam A."/>
            <person name="Pepin K.H."/>
            <person name="Johnson M."/>
            <person name="Bhonagiri V."/>
            <person name="Nash W.E."/>
            <person name="Warren W."/>
            <person name="Chinwalla A."/>
            <person name="Mardis E.R."/>
            <person name="Wilson R.K."/>
        </authorList>
    </citation>
    <scope>NUCLEOTIDE SEQUENCE [LARGE SCALE GENOMIC DNA]</scope>
    <source>
        <strain evidence="2">ATCC 29256</strain>
    </source>
</reference>
<sequence>MDDDDMMHNPSYSWHPANIWNDDLRKKRKAYNEALLRGERVRSSAAGTPILRAVLGAAFIGWILLCIYLWFWRP</sequence>
<evidence type="ECO:0000256" key="1">
    <source>
        <dbReference type="SAM" id="Phobius"/>
    </source>
</evidence>
<protein>
    <submittedName>
        <fullName evidence="2">Uncharacterized protein</fullName>
    </submittedName>
</protein>
<feature type="transmembrane region" description="Helical" evidence="1">
    <location>
        <begin position="50"/>
        <end position="71"/>
    </location>
</feature>